<dbReference type="OrthoDB" id="10555939at2759"/>
<feature type="compositionally biased region" description="Basic and acidic residues" evidence="1">
    <location>
        <begin position="174"/>
        <end position="184"/>
    </location>
</feature>
<proteinExistence type="predicted"/>
<protein>
    <submittedName>
        <fullName evidence="2">Uncharacterized protein</fullName>
    </submittedName>
</protein>
<comment type="caution">
    <text evidence="2">The sequence shown here is derived from an EMBL/GenBank/DDBJ whole genome shotgun (WGS) entry which is preliminary data.</text>
</comment>
<sequence length="191" mass="22385">MSGLDLAYVRIDDMREAELRDLLGKLNKLVEAVDYQIDNWCTFDPTDDIGIMGNDIAELRLHQHRNDLISQISRVTARLQALEQQRREQEQRRQAEEQRRRQQAEEEQRRQRQQAETHRRQQQQPPPVGARVFILARGDDPYKICRRAFGNGMLYLNMEYYGPLTNGGRSNGRLTEETARHLPDGARLVYP</sequence>
<feature type="compositionally biased region" description="Basic and acidic residues" evidence="1">
    <location>
        <begin position="90"/>
        <end position="119"/>
    </location>
</feature>
<evidence type="ECO:0000256" key="1">
    <source>
        <dbReference type="SAM" id="MobiDB-lite"/>
    </source>
</evidence>
<dbReference type="Proteomes" id="UP000612055">
    <property type="component" value="Unassembled WGS sequence"/>
</dbReference>
<reference evidence="2" key="1">
    <citation type="journal article" date="2020" name="bioRxiv">
        <title>Comparative genomics of Chlamydomonas.</title>
        <authorList>
            <person name="Craig R.J."/>
            <person name="Hasan A.R."/>
            <person name="Ness R.W."/>
            <person name="Keightley P.D."/>
        </authorList>
    </citation>
    <scope>NUCLEOTIDE SEQUENCE</scope>
    <source>
        <strain evidence="2">CCAP 11/70</strain>
    </source>
</reference>
<gene>
    <name evidence="2" type="ORF">HYH03_012828</name>
</gene>
<keyword evidence="3" id="KW-1185">Reference proteome</keyword>
<feature type="region of interest" description="Disordered" evidence="1">
    <location>
        <begin position="90"/>
        <end position="129"/>
    </location>
</feature>
<accession>A0A836BTL3</accession>
<dbReference type="AlphaFoldDB" id="A0A836BTL3"/>
<feature type="region of interest" description="Disordered" evidence="1">
    <location>
        <begin position="171"/>
        <end position="191"/>
    </location>
</feature>
<dbReference type="EMBL" id="JAEHOE010000081">
    <property type="protein sequence ID" value="KAG2488666.1"/>
    <property type="molecule type" value="Genomic_DNA"/>
</dbReference>
<evidence type="ECO:0000313" key="2">
    <source>
        <dbReference type="EMBL" id="KAG2488666.1"/>
    </source>
</evidence>
<organism evidence="2 3">
    <name type="scientific">Edaphochlamys debaryana</name>
    <dbReference type="NCBI Taxonomy" id="47281"/>
    <lineage>
        <taxon>Eukaryota</taxon>
        <taxon>Viridiplantae</taxon>
        <taxon>Chlorophyta</taxon>
        <taxon>core chlorophytes</taxon>
        <taxon>Chlorophyceae</taxon>
        <taxon>CS clade</taxon>
        <taxon>Chlamydomonadales</taxon>
        <taxon>Chlamydomonadales incertae sedis</taxon>
        <taxon>Edaphochlamys</taxon>
    </lineage>
</organism>
<evidence type="ECO:0000313" key="3">
    <source>
        <dbReference type="Proteomes" id="UP000612055"/>
    </source>
</evidence>
<name>A0A836BTL3_9CHLO</name>